<dbReference type="InterPro" id="IPR032041">
    <property type="entry name" value="Cdc73_N"/>
</dbReference>
<feature type="region of interest" description="Disordered" evidence="5">
    <location>
        <begin position="209"/>
        <end position="281"/>
    </location>
</feature>
<dbReference type="PANTHER" id="PTHR12466:SF8">
    <property type="entry name" value="PARAFIBROMIN"/>
    <property type="match status" value="1"/>
</dbReference>
<protein>
    <submittedName>
        <fullName evidence="8">CDC73-domain-containing protein</fullName>
    </submittedName>
</protein>
<feature type="region of interest" description="Disordered" evidence="5">
    <location>
        <begin position="110"/>
        <end position="151"/>
    </location>
</feature>
<evidence type="ECO:0000256" key="5">
    <source>
        <dbReference type="SAM" id="MobiDB-lite"/>
    </source>
</evidence>
<evidence type="ECO:0000256" key="4">
    <source>
        <dbReference type="ARBA" id="ARBA00023242"/>
    </source>
</evidence>
<dbReference type="GO" id="GO:0006368">
    <property type="term" value="P:transcription elongation by RNA polymerase II"/>
    <property type="evidence" value="ECO:0007669"/>
    <property type="project" value="InterPro"/>
</dbReference>
<dbReference type="GO" id="GO:0032968">
    <property type="term" value="P:positive regulation of transcription elongation by RNA polymerase II"/>
    <property type="evidence" value="ECO:0007669"/>
    <property type="project" value="TreeGrafter"/>
</dbReference>
<feature type="compositionally biased region" description="Low complexity" evidence="5">
    <location>
        <begin position="257"/>
        <end position="277"/>
    </location>
</feature>
<accession>A0A1Y2D1Z7</accession>
<reference evidence="8 9" key="1">
    <citation type="submission" date="2016-07" db="EMBL/GenBank/DDBJ databases">
        <title>Pervasive Adenine N6-methylation of Active Genes in Fungi.</title>
        <authorList>
            <consortium name="DOE Joint Genome Institute"/>
            <person name="Mondo S.J."/>
            <person name="Dannebaum R.O."/>
            <person name="Kuo R.C."/>
            <person name="Labutti K."/>
            <person name="Haridas S."/>
            <person name="Kuo A."/>
            <person name="Salamov A."/>
            <person name="Ahrendt S.R."/>
            <person name="Lipzen A."/>
            <person name="Sullivan W."/>
            <person name="Andreopoulos W.B."/>
            <person name="Clum A."/>
            <person name="Lindquist E."/>
            <person name="Daum C."/>
            <person name="Ramamoorthy G.K."/>
            <person name="Gryganskyi A."/>
            <person name="Culley D."/>
            <person name="Magnuson J.K."/>
            <person name="James T.Y."/>
            <person name="O'Malley M.A."/>
            <person name="Stajich J.E."/>
            <person name="Spatafora J.W."/>
            <person name="Visel A."/>
            <person name="Grigoriev I.V."/>
        </authorList>
    </citation>
    <scope>NUCLEOTIDE SEQUENCE [LARGE SCALE GENOMIC DNA]</scope>
    <source>
        <strain evidence="8 9">JEL800</strain>
    </source>
</reference>
<comment type="caution">
    <text evidence="8">The sequence shown here is derived from an EMBL/GenBank/DDBJ whole genome shotgun (WGS) entry which is preliminary data.</text>
</comment>
<dbReference type="InterPro" id="IPR038103">
    <property type="entry name" value="CDC73_C_sf"/>
</dbReference>
<evidence type="ECO:0000259" key="6">
    <source>
        <dbReference type="Pfam" id="PF05179"/>
    </source>
</evidence>
<dbReference type="Pfam" id="PF05179">
    <property type="entry name" value="CDC73_C"/>
    <property type="match status" value="1"/>
</dbReference>
<proteinExistence type="inferred from homology"/>
<keyword evidence="9" id="KW-1185">Reference proteome</keyword>
<keyword evidence="3" id="KW-0804">Transcription</keyword>
<feature type="compositionally biased region" description="Low complexity" evidence="5">
    <location>
        <begin position="123"/>
        <end position="138"/>
    </location>
</feature>
<dbReference type="STRING" id="329046.A0A1Y2D1Z7"/>
<dbReference type="Gene3D" id="3.40.50.11990">
    <property type="entry name" value="RNA polymerase II accessory factor, Cdc73 C-terminal domain"/>
    <property type="match status" value="1"/>
</dbReference>
<dbReference type="EMBL" id="MCGO01000003">
    <property type="protein sequence ID" value="ORY52605.1"/>
    <property type="molecule type" value="Genomic_DNA"/>
</dbReference>
<dbReference type="GO" id="GO:0016593">
    <property type="term" value="C:Cdc73/Paf1 complex"/>
    <property type="evidence" value="ECO:0007669"/>
    <property type="project" value="InterPro"/>
</dbReference>
<dbReference type="AlphaFoldDB" id="A0A1Y2D1Z7"/>
<feature type="compositionally biased region" description="Low complexity" evidence="5">
    <location>
        <begin position="236"/>
        <end position="248"/>
    </location>
</feature>
<evidence type="ECO:0000256" key="3">
    <source>
        <dbReference type="ARBA" id="ARBA00023163"/>
    </source>
</evidence>
<feature type="domain" description="Paf1 complex subunit Cdc73 N-terminal" evidence="7">
    <location>
        <begin position="52"/>
        <end position="172"/>
    </location>
</feature>
<dbReference type="GO" id="GO:0000993">
    <property type="term" value="F:RNA polymerase II complex binding"/>
    <property type="evidence" value="ECO:0007669"/>
    <property type="project" value="TreeGrafter"/>
</dbReference>
<dbReference type="OrthoDB" id="2186602at2759"/>
<evidence type="ECO:0000313" key="9">
    <source>
        <dbReference type="Proteomes" id="UP000193642"/>
    </source>
</evidence>
<comment type="similarity">
    <text evidence="2">Belongs to the CDC73 family.</text>
</comment>
<evidence type="ECO:0000259" key="7">
    <source>
        <dbReference type="Pfam" id="PF16050"/>
    </source>
</evidence>
<feature type="domain" description="Cell division control protein 73 C-terminal" evidence="6">
    <location>
        <begin position="281"/>
        <end position="437"/>
    </location>
</feature>
<keyword evidence="4" id="KW-0539">Nucleus</keyword>
<evidence type="ECO:0000256" key="1">
    <source>
        <dbReference type="ARBA" id="ARBA00004123"/>
    </source>
</evidence>
<comment type="subcellular location">
    <subcellularLocation>
        <location evidence="1">Nucleus</location>
    </subcellularLocation>
</comment>
<gene>
    <name evidence="8" type="ORF">BCR33DRAFT_845721</name>
</gene>
<dbReference type="Pfam" id="PF16050">
    <property type="entry name" value="CDC73_N"/>
    <property type="match status" value="1"/>
</dbReference>
<sequence>MTPPVTLLRNEPTPALFTATGEPTTNLVETASVQFTGLDAPLAADTLSGYKNYTLLALLFFLQEKNMDHSTYIQKAFSYWGGRDVGTVSFLDRRDLLDYLTRVSDSSRFVTDPRAPKAADVPTSAAPETTTAKPAAAKRSAEDMDLDETNENSFKKLKEEMERDWDLIKDSVIAKERVIVGLHNFMSVKATKPFTYALKYAAEILRPNQQAAPTQQPGKPGSKPVDPKARPPSTAVPSSSGKPTSSSSVPPPKDVRSSSSSKPSSSSSSSKPASKPSPHARIPIIIVPPSITAALTIFNVKPFLSELKYQTTDEAIQSSFNGSSEKPSMIILDRKNPPPGFPKQYHIYDSVDRFRTDDWERIVAVFATGQEWQFKGWKLGAPVEIFARVKGFCLKFQEEPVNDKIKTWNVVQLNIHRTKRHLDTQTVNDFWLAVDAWIKEKKADRFLR</sequence>
<dbReference type="PANTHER" id="PTHR12466">
    <property type="entry name" value="CDC73 DOMAIN PROTEIN"/>
    <property type="match status" value="1"/>
</dbReference>
<dbReference type="InterPro" id="IPR031336">
    <property type="entry name" value="CDC73_C"/>
</dbReference>
<evidence type="ECO:0000313" key="8">
    <source>
        <dbReference type="EMBL" id="ORY52605.1"/>
    </source>
</evidence>
<organism evidence="8 9">
    <name type="scientific">Rhizoclosmatium globosum</name>
    <dbReference type="NCBI Taxonomy" id="329046"/>
    <lineage>
        <taxon>Eukaryota</taxon>
        <taxon>Fungi</taxon>
        <taxon>Fungi incertae sedis</taxon>
        <taxon>Chytridiomycota</taxon>
        <taxon>Chytridiomycota incertae sedis</taxon>
        <taxon>Chytridiomycetes</taxon>
        <taxon>Chytridiales</taxon>
        <taxon>Chytriomycetaceae</taxon>
        <taxon>Rhizoclosmatium</taxon>
    </lineage>
</organism>
<evidence type="ECO:0000256" key="2">
    <source>
        <dbReference type="ARBA" id="ARBA00010427"/>
    </source>
</evidence>
<name>A0A1Y2D1Z7_9FUNG</name>
<dbReference type="InterPro" id="IPR007852">
    <property type="entry name" value="Cdc73/Parafibromin"/>
</dbReference>
<dbReference type="Proteomes" id="UP000193642">
    <property type="component" value="Unassembled WGS sequence"/>
</dbReference>